<accession>A0A919MLN9</accession>
<dbReference type="AlphaFoldDB" id="A0A919MLN9"/>
<name>A0A919MLN9_9ACTN</name>
<dbReference type="Proteomes" id="UP000598174">
    <property type="component" value="Unassembled WGS sequence"/>
</dbReference>
<gene>
    <name evidence="3" type="ORF">Afe05nite_42620</name>
</gene>
<keyword evidence="2" id="KW-0472">Membrane</keyword>
<protein>
    <submittedName>
        <fullName evidence="3">Uncharacterized protein</fullName>
    </submittedName>
</protein>
<keyword evidence="2" id="KW-0812">Transmembrane</keyword>
<reference evidence="3" key="1">
    <citation type="submission" date="2021-01" db="EMBL/GenBank/DDBJ databases">
        <title>Whole genome shotgun sequence of Actinoplanes ferrugineus NBRC 15555.</title>
        <authorList>
            <person name="Komaki H."/>
            <person name="Tamura T."/>
        </authorList>
    </citation>
    <scope>NUCLEOTIDE SEQUENCE</scope>
    <source>
        <strain evidence="3">NBRC 15555</strain>
    </source>
</reference>
<sequence>MNTETILRDALHSGAGALDVPEDPWPAFTRRERTHRRNRRIRVAGVAVALAAALGVQTGVVPLPAGAPGIAVAGRPTALTSAPTRGNLAADAGFLAALRGEIKDIEDPGETWRITSRQKIKFVYAADVGGHRLALALVPLRFGFLTDAALVWYEGPAGAPAAEMTEGGRTDGGNTVVTWMDGYSDRTGLLVVVAPPAATVAVSSGFTYTAAGRVEHGKPVRSAGLAEVPLAASPMEPGVTVKVTDRGAILHDGPASGSWSGHGGDNQEPTDSMLTAALGNRTFDRELLRSWVSAAFLDARLPVAGASVRVGWTGTVNGQAAALVTVQPAGGGVLAYAFHGAADSYREDLRLLLPASGAAQRPIAWRMRAEGKDDRTDQVIVVAPPGATRVSLDGTALPLDATGAAVGSLPPNADATVTADFVDGTAPTSTPVPPFETDSGGLPGDTPRTRIVP</sequence>
<comment type="caution">
    <text evidence="3">The sequence shown here is derived from an EMBL/GenBank/DDBJ whole genome shotgun (WGS) entry which is preliminary data.</text>
</comment>
<feature type="region of interest" description="Disordered" evidence="1">
    <location>
        <begin position="252"/>
        <end position="272"/>
    </location>
</feature>
<keyword evidence="4" id="KW-1185">Reference proteome</keyword>
<evidence type="ECO:0000313" key="3">
    <source>
        <dbReference type="EMBL" id="GIE12422.1"/>
    </source>
</evidence>
<evidence type="ECO:0000256" key="1">
    <source>
        <dbReference type="SAM" id="MobiDB-lite"/>
    </source>
</evidence>
<feature type="transmembrane region" description="Helical" evidence="2">
    <location>
        <begin position="41"/>
        <end position="60"/>
    </location>
</feature>
<proteinExistence type="predicted"/>
<dbReference type="RefSeq" id="WP_203818883.1">
    <property type="nucleotide sequence ID" value="NZ_BAAABP010000054.1"/>
</dbReference>
<keyword evidence="2" id="KW-1133">Transmembrane helix</keyword>
<evidence type="ECO:0000313" key="4">
    <source>
        <dbReference type="Proteomes" id="UP000598174"/>
    </source>
</evidence>
<organism evidence="3 4">
    <name type="scientific">Paractinoplanes ferrugineus</name>
    <dbReference type="NCBI Taxonomy" id="113564"/>
    <lineage>
        <taxon>Bacteria</taxon>
        <taxon>Bacillati</taxon>
        <taxon>Actinomycetota</taxon>
        <taxon>Actinomycetes</taxon>
        <taxon>Micromonosporales</taxon>
        <taxon>Micromonosporaceae</taxon>
        <taxon>Paractinoplanes</taxon>
    </lineage>
</organism>
<feature type="region of interest" description="Disordered" evidence="1">
    <location>
        <begin position="422"/>
        <end position="453"/>
    </location>
</feature>
<evidence type="ECO:0000256" key="2">
    <source>
        <dbReference type="SAM" id="Phobius"/>
    </source>
</evidence>
<dbReference type="EMBL" id="BOMM01000038">
    <property type="protein sequence ID" value="GIE12422.1"/>
    <property type="molecule type" value="Genomic_DNA"/>
</dbReference>